<dbReference type="Pfam" id="PF00171">
    <property type="entry name" value="Aldedh"/>
    <property type="match status" value="1"/>
</dbReference>
<dbReference type="FunFam" id="3.40.605.10:FF:000006">
    <property type="entry name" value="1-pyrroline-5-carboxylate dehydrogenase"/>
    <property type="match status" value="1"/>
</dbReference>
<protein>
    <recommendedName>
        <fullName evidence="9 10">Multifunctional fusion protein</fullName>
    </recommendedName>
    <domain>
        <recommendedName>
            <fullName evidence="10">Delta-1-pyrroline-5-carboxylate dehydrogenase</fullName>
            <shortName evidence="10">P5C dehydrogenase</shortName>
        </recommendedName>
        <alternativeName>
            <fullName evidence="9">L-glutamate gamma-semialdehyde dehydrogenase</fullName>
        </alternativeName>
    </domain>
    <domain>
        <recommendedName>
            <fullName evidence="9">L-glutamate gamma-semialdehyde dehydrogenase</fullName>
            <ecNumber evidence="9">1.2.1.88</ecNumber>
        </recommendedName>
    </domain>
</protein>
<dbReference type="PROSITE" id="PS00687">
    <property type="entry name" value="ALDEHYDE_DEHYDR_GLU"/>
    <property type="match status" value="1"/>
</dbReference>
<dbReference type="InterPro" id="IPR029510">
    <property type="entry name" value="Ald_DH_CS_GLU"/>
</dbReference>
<dbReference type="CDD" id="cd07123">
    <property type="entry name" value="ALDH_F4-17_P5CDH"/>
    <property type="match status" value="1"/>
</dbReference>
<organism evidence="12 13">
    <name type="scientific">Cyanidium caldarium</name>
    <name type="common">Red alga</name>
    <dbReference type="NCBI Taxonomy" id="2771"/>
    <lineage>
        <taxon>Eukaryota</taxon>
        <taxon>Rhodophyta</taxon>
        <taxon>Bangiophyceae</taxon>
        <taxon>Cyanidiales</taxon>
        <taxon>Cyanidiaceae</taxon>
        <taxon>Cyanidium</taxon>
    </lineage>
</organism>
<dbReference type="InterPro" id="IPR005931">
    <property type="entry name" value="P5CDH/ALDH4A1"/>
</dbReference>
<keyword evidence="3 8" id="KW-0560">Oxidoreductase</keyword>
<name>A0AAV9IS30_CYACA</name>
<keyword evidence="4 9" id="KW-0520">NAD</keyword>
<evidence type="ECO:0000256" key="6">
    <source>
        <dbReference type="ARBA" id="ARBA00048142"/>
    </source>
</evidence>
<evidence type="ECO:0000256" key="7">
    <source>
        <dbReference type="PROSITE-ProRule" id="PRU10007"/>
    </source>
</evidence>
<evidence type="ECO:0000256" key="5">
    <source>
        <dbReference type="ARBA" id="ARBA00023062"/>
    </source>
</evidence>
<feature type="active site" evidence="7">
    <location>
        <position position="369"/>
    </location>
</feature>
<dbReference type="EMBL" id="JANCYW010000003">
    <property type="protein sequence ID" value="KAK4535109.1"/>
    <property type="molecule type" value="Genomic_DNA"/>
</dbReference>
<keyword evidence="13" id="KW-1185">Reference proteome</keyword>
<dbReference type="InterPro" id="IPR015590">
    <property type="entry name" value="Aldehyde_DH_dom"/>
</dbReference>
<evidence type="ECO:0000256" key="1">
    <source>
        <dbReference type="ARBA" id="ARBA00004786"/>
    </source>
</evidence>
<evidence type="ECO:0000313" key="12">
    <source>
        <dbReference type="EMBL" id="KAK4535109.1"/>
    </source>
</evidence>
<evidence type="ECO:0000256" key="2">
    <source>
        <dbReference type="ARBA" id="ARBA00009986"/>
    </source>
</evidence>
<dbReference type="NCBIfam" id="TIGR01236">
    <property type="entry name" value="D1pyr5carbox1"/>
    <property type="match status" value="1"/>
</dbReference>
<feature type="domain" description="Aldehyde dehydrogenase" evidence="11">
    <location>
        <begin position="132"/>
        <end position="588"/>
    </location>
</feature>
<dbReference type="Proteomes" id="UP001301350">
    <property type="component" value="Unassembled WGS sequence"/>
</dbReference>
<accession>A0AAV9IS30</accession>
<dbReference type="GO" id="GO:0003842">
    <property type="term" value="F:L-glutamate gamma-semialdehyde dehydrogenase activity"/>
    <property type="evidence" value="ECO:0007669"/>
    <property type="project" value="UniProtKB-UniRule"/>
</dbReference>
<dbReference type="InterPro" id="IPR016160">
    <property type="entry name" value="Ald_DH_CS_CYS"/>
</dbReference>
<dbReference type="Gene3D" id="3.40.309.10">
    <property type="entry name" value="Aldehyde Dehydrogenase, Chain A, domain 2"/>
    <property type="match status" value="1"/>
</dbReference>
<dbReference type="PROSITE" id="PS00070">
    <property type="entry name" value="ALDEHYDE_DEHYDR_CYS"/>
    <property type="match status" value="1"/>
</dbReference>
<evidence type="ECO:0000256" key="8">
    <source>
        <dbReference type="RuleBase" id="RU003345"/>
    </source>
</evidence>
<gene>
    <name evidence="12" type="ORF">CDCA_CDCA03G1134</name>
</gene>
<proteinExistence type="inferred from homology"/>
<comment type="catalytic activity">
    <reaction evidence="6 9">
        <text>L-glutamate 5-semialdehyde + NAD(+) + H2O = L-glutamate + NADH + 2 H(+)</text>
        <dbReference type="Rhea" id="RHEA:30235"/>
        <dbReference type="ChEBI" id="CHEBI:15377"/>
        <dbReference type="ChEBI" id="CHEBI:15378"/>
        <dbReference type="ChEBI" id="CHEBI:29985"/>
        <dbReference type="ChEBI" id="CHEBI:57540"/>
        <dbReference type="ChEBI" id="CHEBI:57945"/>
        <dbReference type="ChEBI" id="CHEBI:58066"/>
        <dbReference type="EC" id="1.2.1.88"/>
    </reaction>
</comment>
<comment type="pathway">
    <text evidence="1 9">Amino-acid degradation; L-proline degradation into L-glutamate; L-glutamate from L-proline: step 2/2.</text>
</comment>
<keyword evidence="5 9" id="KW-0642">Proline metabolism</keyword>
<dbReference type="FunFam" id="3.40.309.10:FF:000005">
    <property type="entry name" value="1-pyrroline-5-carboxylate dehydrogenase 1"/>
    <property type="match status" value="1"/>
</dbReference>
<reference evidence="12 13" key="1">
    <citation type="submission" date="2022-07" db="EMBL/GenBank/DDBJ databases">
        <title>Genome-wide signatures of adaptation to extreme environments.</title>
        <authorList>
            <person name="Cho C.H."/>
            <person name="Yoon H.S."/>
        </authorList>
    </citation>
    <scope>NUCLEOTIDE SEQUENCE [LARGE SCALE GENOMIC DNA]</scope>
    <source>
        <strain evidence="12 13">DBV 063 E5</strain>
    </source>
</reference>
<dbReference type="InterPro" id="IPR016161">
    <property type="entry name" value="Ald_DH/histidinol_DH"/>
</dbReference>
<dbReference type="PANTHER" id="PTHR42862">
    <property type="entry name" value="DELTA-1-PYRROLINE-5-CARBOXYLATE DEHYDROGENASE 1, ISOFORM A-RELATED"/>
    <property type="match status" value="1"/>
</dbReference>
<dbReference type="GO" id="GO:0005759">
    <property type="term" value="C:mitochondrial matrix"/>
    <property type="evidence" value="ECO:0007669"/>
    <property type="project" value="TreeGrafter"/>
</dbReference>
<sequence>MQRVSFLTMNGAGQRIAQRVWRRGWSVNGVSRWLQRPPFRIAAADDPRRGSSAATFNTQAHNVRDDASDPYGHVLGVSHLPPIANEAYQHYAPGSPERAAQRAALEALERETPVRIPCVVNGREIYDGAELVEQRMPHDHRRVLAVYRPLDEALVREAIRGSLEARQRWSRTPADERAAIFLKAAELLSQRYRYRVNAATMLGQGKNVWQAEIDSAVETIDFWRFGVKYMREIYAMQPPENVPRGVWNRLEWRPLEGFVAAITPFNFTAIGANLPSSPAMMGNVALWKPSDNTELSTWMVFQILREAGLPDGVIQYLPGNGPVFSGVCLTDRHLAGLHFTGSTRTFHALWQQMSAQLSAYRNYPRIVGETGGKNFHFVHPSADLDWVVPHTIRGAFEYQGQKCSATSRMYVPRSLWPPLRDRLVSEMQQIRVGAADDFTVFMSAVIHRRAFERIRSYIERVRAASGTAEVLFGGECDDSRGYFIQPTLVVTTDPQFVTMKEEVFGPLLTCYVYDDDQVEQALDMAADDSEYGLTGAIFARDRHAMMRMTDRLRDAAGNFYINDKCTGSIVGQQPFGGARQSGTNDKSGSLLNLLRWASARAIKESMLPPGDWRYPHMQPDAK</sequence>
<dbReference type="EC" id="1.2.1.88" evidence="9"/>
<dbReference type="InterPro" id="IPR050485">
    <property type="entry name" value="Proline_metab_enzyme"/>
</dbReference>
<dbReference type="Gene3D" id="3.40.605.10">
    <property type="entry name" value="Aldehyde Dehydrogenase, Chain A, domain 1"/>
    <property type="match status" value="1"/>
</dbReference>
<dbReference type="SUPFAM" id="SSF53720">
    <property type="entry name" value="ALDH-like"/>
    <property type="match status" value="1"/>
</dbReference>
<comment type="similarity">
    <text evidence="2 8">Belongs to the aldehyde dehydrogenase family.</text>
</comment>
<evidence type="ECO:0000256" key="9">
    <source>
        <dbReference type="RuleBase" id="RU366016"/>
    </source>
</evidence>
<comment type="caution">
    <text evidence="12">The sequence shown here is derived from an EMBL/GenBank/DDBJ whole genome shotgun (WGS) entry which is preliminary data.</text>
</comment>
<dbReference type="GO" id="GO:0010133">
    <property type="term" value="P:L-proline catabolic process to L-glutamate"/>
    <property type="evidence" value="ECO:0007669"/>
    <property type="project" value="UniProtKB-UniRule"/>
</dbReference>
<dbReference type="InterPro" id="IPR016163">
    <property type="entry name" value="Ald_DH_C"/>
</dbReference>
<evidence type="ECO:0000256" key="10">
    <source>
        <dbReference type="RuleBase" id="RU366030"/>
    </source>
</evidence>
<dbReference type="AlphaFoldDB" id="A0AAV9IS30"/>
<evidence type="ECO:0000313" key="13">
    <source>
        <dbReference type="Proteomes" id="UP001301350"/>
    </source>
</evidence>
<dbReference type="PANTHER" id="PTHR42862:SF1">
    <property type="entry name" value="DELTA-1-PYRROLINE-5-CARBOXYLATE DEHYDROGENASE 2, ISOFORM A-RELATED"/>
    <property type="match status" value="1"/>
</dbReference>
<dbReference type="InterPro" id="IPR016162">
    <property type="entry name" value="Ald_DH_N"/>
</dbReference>
<evidence type="ECO:0000256" key="4">
    <source>
        <dbReference type="ARBA" id="ARBA00023027"/>
    </source>
</evidence>
<evidence type="ECO:0000256" key="3">
    <source>
        <dbReference type="ARBA" id="ARBA00023002"/>
    </source>
</evidence>
<evidence type="ECO:0000259" key="11">
    <source>
        <dbReference type="Pfam" id="PF00171"/>
    </source>
</evidence>